<dbReference type="EMBL" id="CM046396">
    <property type="protein sequence ID" value="KAI8537171.1"/>
    <property type="molecule type" value="Genomic_DNA"/>
</dbReference>
<gene>
    <name evidence="1" type="ORF">RHMOL_Rhmol09G0004500</name>
</gene>
<sequence>MEDFKVQQSESLISSNRSMVVEGSIPALPCFSLFFPSSSIFIFFLLKLSADLFLSSFDSLSPNFTMNSMDPDQLPPPNPRTVRFAPKARPRRTPKPAANPKTEIVDEDTGDDEEAVLSLRRLVKVRFAPKARPRRTPKPAANPKTEIVDEDTGDDEEAVPSLRRLVKVEGSIPALPCFSLFFPSSSIFIFFLLKLSADLFLSSFDSLSPNFTMNSMDPDQLPLPNPRKDRLGKRGPKVEKKSSVQVAFAHGSSLATIRSYGVPREGNSSKSNGLGSRDSAVDDEQILFSLPSTGEPYGTSGISENALVATSRKIEKDYKEPWARISLSLYACDYHHSDYPITLPLRRPYSGDPELLDEAEFGDAADNLDYDENTISSALELGLMVCYLITDISKLFRILGISHLPYTINDGQEEIDKPQMLFLQFPPNLPLPKRSAGADGNESKGASASAKGKEIAGKSKSIGSTGASVAVKGKEIMSSLEGLPGGYMGKMLVYKSGAIKWKLGDVVYDVSPGLNCVAAQDVVAINTVDKNCCALGELSKRAVVTPDINSLLDNVIDLD</sequence>
<organism evidence="1 2">
    <name type="scientific">Rhododendron molle</name>
    <name type="common">Chinese azalea</name>
    <name type="synonym">Azalea mollis</name>
    <dbReference type="NCBI Taxonomy" id="49168"/>
    <lineage>
        <taxon>Eukaryota</taxon>
        <taxon>Viridiplantae</taxon>
        <taxon>Streptophyta</taxon>
        <taxon>Embryophyta</taxon>
        <taxon>Tracheophyta</taxon>
        <taxon>Spermatophyta</taxon>
        <taxon>Magnoliopsida</taxon>
        <taxon>eudicotyledons</taxon>
        <taxon>Gunneridae</taxon>
        <taxon>Pentapetalae</taxon>
        <taxon>asterids</taxon>
        <taxon>Ericales</taxon>
        <taxon>Ericaceae</taxon>
        <taxon>Ericoideae</taxon>
        <taxon>Rhodoreae</taxon>
        <taxon>Rhododendron</taxon>
    </lineage>
</organism>
<proteinExistence type="predicted"/>
<evidence type="ECO:0000313" key="1">
    <source>
        <dbReference type="EMBL" id="KAI8537171.1"/>
    </source>
</evidence>
<evidence type="ECO:0000313" key="2">
    <source>
        <dbReference type="Proteomes" id="UP001062846"/>
    </source>
</evidence>
<accession>A0ACC0M9E4</accession>
<keyword evidence="2" id="KW-1185">Reference proteome</keyword>
<protein>
    <submittedName>
        <fullName evidence="1">Uncharacterized protein</fullName>
    </submittedName>
</protein>
<name>A0ACC0M9E4_RHOML</name>
<dbReference type="Proteomes" id="UP001062846">
    <property type="component" value="Chromosome 9"/>
</dbReference>
<reference evidence="1" key="1">
    <citation type="submission" date="2022-02" db="EMBL/GenBank/DDBJ databases">
        <title>Plant Genome Project.</title>
        <authorList>
            <person name="Zhang R.-G."/>
        </authorList>
    </citation>
    <scope>NUCLEOTIDE SEQUENCE</scope>
    <source>
        <strain evidence="1">AT1</strain>
    </source>
</reference>
<comment type="caution">
    <text evidence="1">The sequence shown here is derived from an EMBL/GenBank/DDBJ whole genome shotgun (WGS) entry which is preliminary data.</text>
</comment>